<dbReference type="AlphaFoldDB" id="A0A2N5SRY5"/>
<sequence>MNAQSYHPSGSSTLQQCPLTLGLESSFTALQTSYADLDFNTYNQSHYKLAGYNPHEQLVYNQHSSIVNAGIPLVSAQYGANPPISFLPPSHMNYGHKTSSITGGLVPLHPGNHNNPSIPIPPSSQPTSSNCSTTPFVGNLSPSISQISAPLPPGLHQHNVSNPLVIPTASTAMPHAAPEPNTGLPSPLNSPCNNNHPPLKKKTRRSKIRPQLVEAARTKTLDEIMNLVGQDSKYS</sequence>
<organism evidence="2 3">
    <name type="scientific">Puccinia coronata f. sp. avenae</name>
    <dbReference type="NCBI Taxonomy" id="200324"/>
    <lineage>
        <taxon>Eukaryota</taxon>
        <taxon>Fungi</taxon>
        <taxon>Dikarya</taxon>
        <taxon>Basidiomycota</taxon>
        <taxon>Pucciniomycotina</taxon>
        <taxon>Pucciniomycetes</taxon>
        <taxon>Pucciniales</taxon>
        <taxon>Pucciniaceae</taxon>
        <taxon>Puccinia</taxon>
    </lineage>
</organism>
<evidence type="ECO:0000313" key="2">
    <source>
        <dbReference type="EMBL" id="PLW15994.1"/>
    </source>
</evidence>
<feature type="compositionally biased region" description="Low complexity" evidence="1">
    <location>
        <begin position="184"/>
        <end position="197"/>
    </location>
</feature>
<reference evidence="2 3" key="1">
    <citation type="submission" date="2017-11" db="EMBL/GenBank/DDBJ databases">
        <title>De novo assembly and phasing of dikaryotic genomes from two isolates of Puccinia coronata f. sp. avenae, the causal agent of oat crown rust.</title>
        <authorList>
            <person name="Miller M.E."/>
            <person name="Zhang Y."/>
            <person name="Omidvar V."/>
            <person name="Sperschneider J."/>
            <person name="Schwessinger B."/>
            <person name="Raley C."/>
            <person name="Palmer J.M."/>
            <person name="Garnica D."/>
            <person name="Upadhyaya N."/>
            <person name="Rathjen J."/>
            <person name="Taylor J.M."/>
            <person name="Park R.F."/>
            <person name="Dodds P.N."/>
            <person name="Hirsch C.D."/>
            <person name="Kianian S.F."/>
            <person name="Figueroa M."/>
        </authorList>
    </citation>
    <scope>NUCLEOTIDE SEQUENCE [LARGE SCALE GENOMIC DNA]</scope>
    <source>
        <strain evidence="2">12SD80</strain>
    </source>
</reference>
<dbReference type="EMBL" id="PGCI01000783">
    <property type="protein sequence ID" value="PLW15994.1"/>
    <property type="molecule type" value="Genomic_DNA"/>
</dbReference>
<proteinExistence type="predicted"/>
<comment type="caution">
    <text evidence="2">The sequence shown here is derived from an EMBL/GenBank/DDBJ whole genome shotgun (WGS) entry which is preliminary data.</text>
</comment>
<evidence type="ECO:0000313" key="3">
    <source>
        <dbReference type="Proteomes" id="UP000235392"/>
    </source>
</evidence>
<gene>
    <name evidence="2" type="ORF">PCASD_19290</name>
</gene>
<accession>A0A2N5SRY5</accession>
<name>A0A2N5SRY5_9BASI</name>
<evidence type="ECO:0000256" key="1">
    <source>
        <dbReference type="SAM" id="MobiDB-lite"/>
    </source>
</evidence>
<dbReference type="Proteomes" id="UP000235392">
    <property type="component" value="Unassembled WGS sequence"/>
</dbReference>
<feature type="region of interest" description="Disordered" evidence="1">
    <location>
        <begin position="173"/>
        <end position="206"/>
    </location>
</feature>
<protein>
    <submittedName>
        <fullName evidence="2">Uncharacterized protein</fullName>
    </submittedName>
</protein>